<dbReference type="Proteomes" id="UP000036681">
    <property type="component" value="Unplaced"/>
</dbReference>
<organism evidence="2 3">
    <name type="scientific">Ascaris lumbricoides</name>
    <name type="common">Giant roundworm</name>
    <dbReference type="NCBI Taxonomy" id="6252"/>
    <lineage>
        <taxon>Eukaryota</taxon>
        <taxon>Metazoa</taxon>
        <taxon>Ecdysozoa</taxon>
        <taxon>Nematoda</taxon>
        <taxon>Chromadorea</taxon>
        <taxon>Rhabditida</taxon>
        <taxon>Spirurina</taxon>
        <taxon>Ascaridomorpha</taxon>
        <taxon>Ascaridoidea</taxon>
        <taxon>Ascarididae</taxon>
        <taxon>Ascaris</taxon>
    </lineage>
</organism>
<reference evidence="3" key="1">
    <citation type="submission" date="2017-02" db="UniProtKB">
        <authorList>
            <consortium name="WormBaseParasite"/>
        </authorList>
    </citation>
    <scope>IDENTIFICATION</scope>
</reference>
<sequence length="101" mass="11886">MKLPPQLAFPINTSSTLYPHRTPTERRNSYLRRKQSRSNCTHQAAHYANIFYTTTLYIVIREYNENLVLRKQKHSSGCKKSVLQKLSSEITRWVFHSNCSL</sequence>
<dbReference type="AlphaFoldDB" id="A0A0M3HNN8"/>
<name>A0A0M3HNN8_ASCLU</name>
<keyword evidence="2" id="KW-1185">Reference proteome</keyword>
<dbReference type="WBParaSite" id="ALUE_0000333901-mRNA-1">
    <property type="protein sequence ID" value="ALUE_0000333901-mRNA-1"/>
    <property type="gene ID" value="ALUE_0000333901"/>
</dbReference>
<protein>
    <submittedName>
        <fullName evidence="3">Ovule protein</fullName>
    </submittedName>
</protein>
<evidence type="ECO:0000256" key="1">
    <source>
        <dbReference type="SAM" id="MobiDB-lite"/>
    </source>
</evidence>
<accession>A0A0M3HNN8</accession>
<feature type="region of interest" description="Disordered" evidence="1">
    <location>
        <begin position="9"/>
        <end position="35"/>
    </location>
</feature>
<evidence type="ECO:0000313" key="3">
    <source>
        <dbReference type="WBParaSite" id="ALUE_0000333901-mRNA-1"/>
    </source>
</evidence>
<evidence type="ECO:0000313" key="2">
    <source>
        <dbReference type="Proteomes" id="UP000036681"/>
    </source>
</evidence>
<proteinExistence type="predicted"/>